<evidence type="ECO:0000256" key="1">
    <source>
        <dbReference type="SAM" id="SignalP"/>
    </source>
</evidence>
<evidence type="ECO:0000313" key="3">
    <source>
        <dbReference type="Proteomes" id="UP000316621"/>
    </source>
</evidence>
<gene>
    <name evidence="2" type="ORF">C5167_006614</name>
</gene>
<reference evidence="2 3" key="1">
    <citation type="journal article" date="2018" name="Science">
        <title>The opium poppy genome and morphinan production.</title>
        <authorList>
            <person name="Guo L."/>
            <person name="Winzer T."/>
            <person name="Yang X."/>
            <person name="Li Y."/>
            <person name="Ning Z."/>
            <person name="He Z."/>
            <person name="Teodor R."/>
            <person name="Lu Y."/>
            <person name="Bowser T.A."/>
            <person name="Graham I.A."/>
            <person name="Ye K."/>
        </authorList>
    </citation>
    <scope>NUCLEOTIDE SEQUENCE [LARGE SCALE GENOMIC DNA]</scope>
    <source>
        <strain evidence="3">cv. HN1</strain>
        <tissue evidence="2">Leaves</tissue>
    </source>
</reference>
<keyword evidence="1" id="KW-0732">Signal</keyword>
<feature type="chain" id="PRO_5021508142" evidence="1">
    <location>
        <begin position="34"/>
        <end position="99"/>
    </location>
</feature>
<proteinExistence type="predicted"/>
<dbReference type="AlphaFoldDB" id="A0A4Y7JH01"/>
<feature type="signal peptide" evidence="1">
    <location>
        <begin position="1"/>
        <end position="33"/>
    </location>
</feature>
<name>A0A4Y7JH01_PAPSO</name>
<organism evidence="2 3">
    <name type="scientific">Papaver somniferum</name>
    <name type="common">Opium poppy</name>
    <dbReference type="NCBI Taxonomy" id="3469"/>
    <lineage>
        <taxon>Eukaryota</taxon>
        <taxon>Viridiplantae</taxon>
        <taxon>Streptophyta</taxon>
        <taxon>Embryophyta</taxon>
        <taxon>Tracheophyta</taxon>
        <taxon>Spermatophyta</taxon>
        <taxon>Magnoliopsida</taxon>
        <taxon>Ranunculales</taxon>
        <taxon>Papaveraceae</taxon>
        <taxon>Papaveroideae</taxon>
        <taxon>Papaver</taxon>
    </lineage>
</organism>
<dbReference type="Proteomes" id="UP000316621">
    <property type="component" value="Chromosome 4"/>
</dbReference>
<sequence>MMKMGSSTMLANSNRYLTLFLLIHWNQLPSVEDVDGGKNGPRCSCCCCGGFEDVHRSGDGTNGCGGFEDAVVGDFEDVDGGGNGPNCCDGFVDADGRWK</sequence>
<keyword evidence="3" id="KW-1185">Reference proteome</keyword>
<dbReference type="Gramene" id="RZC59310">
    <property type="protein sequence ID" value="RZC59310"/>
    <property type="gene ID" value="C5167_006614"/>
</dbReference>
<dbReference type="EMBL" id="CM010718">
    <property type="protein sequence ID" value="RZC59310.1"/>
    <property type="molecule type" value="Genomic_DNA"/>
</dbReference>
<protein>
    <submittedName>
        <fullName evidence="2">Uncharacterized protein</fullName>
    </submittedName>
</protein>
<accession>A0A4Y7JH01</accession>
<evidence type="ECO:0000313" key="2">
    <source>
        <dbReference type="EMBL" id="RZC59310.1"/>
    </source>
</evidence>